<protein>
    <submittedName>
        <fullName evidence="7">LAMI_0E00672g1_1</fullName>
    </submittedName>
</protein>
<proteinExistence type="inferred from homology"/>
<dbReference type="SUPFAM" id="SSF46785">
    <property type="entry name" value="Winged helix' DNA-binding domain"/>
    <property type="match status" value="1"/>
</dbReference>
<comment type="similarity">
    <text evidence="4">Belongs to the HSF family.</text>
</comment>
<dbReference type="AlphaFoldDB" id="A0A1G4JI70"/>
<feature type="compositionally biased region" description="Pro residues" evidence="5">
    <location>
        <begin position="194"/>
        <end position="206"/>
    </location>
</feature>
<accession>A0A1G4JI70</accession>
<dbReference type="InterPro" id="IPR000232">
    <property type="entry name" value="HSF_DNA-bd"/>
</dbReference>
<dbReference type="GO" id="GO:0043565">
    <property type="term" value="F:sequence-specific DNA binding"/>
    <property type="evidence" value="ECO:0007669"/>
    <property type="project" value="InterPro"/>
</dbReference>
<keyword evidence="3" id="KW-0539">Nucleus</keyword>
<dbReference type="EMBL" id="LT598465">
    <property type="protein sequence ID" value="SCU90112.1"/>
    <property type="molecule type" value="Genomic_DNA"/>
</dbReference>
<feature type="region of interest" description="Disordered" evidence="5">
    <location>
        <begin position="337"/>
        <end position="372"/>
    </location>
</feature>
<feature type="compositionally biased region" description="Acidic residues" evidence="5">
    <location>
        <begin position="363"/>
        <end position="372"/>
    </location>
</feature>
<evidence type="ECO:0000256" key="5">
    <source>
        <dbReference type="SAM" id="MobiDB-lite"/>
    </source>
</evidence>
<dbReference type="Pfam" id="PF00447">
    <property type="entry name" value="HSF_DNA-bind"/>
    <property type="match status" value="1"/>
</dbReference>
<evidence type="ECO:0000256" key="3">
    <source>
        <dbReference type="ARBA" id="ARBA00023242"/>
    </source>
</evidence>
<dbReference type="SMART" id="SM00415">
    <property type="entry name" value="HSF"/>
    <property type="match status" value="1"/>
</dbReference>
<evidence type="ECO:0000256" key="2">
    <source>
        <dbReference type="ARBA" id="ARBA00023125"/>
    </source>
</evidence>
<dbReference type="Proteomes" id="UP000191024">
    <property type="component" value="Chromosome E"/>
</dbReference>
<sequence>MQCKTFIHQLHGILARAELESLIWWVAEAGGGGGASDASHAGAGPDPGVFALRPYDAQFACRVLKRFFKHGNVSSFVRQLHMYGFHKLGASSSPTRQARDAVVWKFSHPSGLFTRDSKLAGLNRIQRKTSGVGRDGRRKNVLSPVCVNYVESKTPLAPSRPASVPNPTDASGSPAGSPAESPAVPKARVAPLPSLRPPLAEGPPPRCWSSPEISQATFTLKPSAVPPLPPLVHPFAGQELNRLHVNIDVLQRCMVSTLDLLQHYPAQDPAPILESLQALKNELISTDVGWTQLQASLLPSGHSSFSSVRSSTAHLLPTHDSRFSSLSSQKNSIFSNPRFSSVDHHKHPSASLGGARTSFADLGESEEFEKKS</sequence>
<feature type="region of interest" description="Disordered" evidence="5">
    <location>
        <begin position="156"/>
        <end position="211"/>
    </location>
</feature>
<reference evidence="7 8" key="1">
    <citation type="submission" date="2016-03" db="EMBL/GenBank/DDBJ databases">
        <authorList>
            <person name="Devillers H."/>
        </authorList>
    </citation>
    <scope>NUCLEOTIDE SEQUENCE [LARGE SCALE GENOMIC DNA]</scope>
    <source>
        <strain evidence="7">CBS 11717</strain>
    </source>
</reference>
<evidence type="ECO:0000313" key="8">
    <source>
        <dbReference type="Proteomes" id="UP000191024"/>
    </source>
</evidence>
<dbReference type="PANTHER" id="PTHR10015:SF409">
    <property type="entry name" value="PROTEIN MGA1"/>
    <property type="match status" value="1"/>
</dbReference>
<dbReference type="PANTHER" id="PTHR10015">
    <property type="entry name" value="HEAT SHOCK TRANSCRIPTION FACTOR"/>
    <property type="match status" value="1"/>
</dbReference>
<evidence type="ECO:0000313" key="7">
    <source>
        <dbReference type="EMBL" id="SCU90112.1"/>
    </source>
</evidence>
<dbReference type="Gene3D" id="1.10.10.10">
    <property type="entry name" value="Winged helix-like DNA-binding domain superfamily/Winged helix DNA-binding domain"/>
    <property type="match status" value="1"/>
</dbReference>
<dbReference type="InterPro" id="IPR036390">
    <property type="entry name" value="WH_DNA-bd_sf"/>
</dbReference>
<dbReference type="GO" id="GO:0003700">
    <property type="term" value="F:DNA-binding transcription factor activity"/>
    <property type="evidence" value="ECO:0007669"/>
    <property type="project" value="InterPro"/>
</dbReference>
<dbReference type="STRING" id="1230905.A0A1G4JI70"/>
<keyword evidence="8" id="KW-1185">Reference proteome</keyword>
<evidence type="ECO:0000256" key="4">
    <source>
        <dbReference type="RuleBase" id="RU004020"/>
    </source>
</evidence>
<dbReference type="InterPro" id="IPR036388">
    <property type="entry name" value="WH-like_DNA-bd_sf"/>
</dbReference>
<comment type="subcellular location">
    <subcellularLocation>
        <location evidence="1">Nucleus</location>
    </subcellularLocation>
</comment>
<keyword evidence="2" id="KW-0238">DNA-binding</keyword>
<evidence type="ECO:0000259" key="6">
    <source>
        <dbReference type="PROSITE" id="PS00434"/>
    </source>
</evidence>
<gene>
    <name evidence="7" type="ORF">LAMI_0E00672G</name>
</gene>
<evidence type="ECO:0000256" key="1">
    <source>
        <dbReference type="ARBA" id="ARBA00004123"/>
    </source>
</evidence>
<dbReference type="OrthoDB" id="60033at2759"/>
<feature type="compositionally biased region" description="Low complexity" evidence="5">
    <location>
        <begin position="170"/>
        <end position="185"/>
    </location>
</feature>
<dbReference type="GO" id="GO:0005634">
    <property type="term" value="C:nucleus"/>
    <property type="evidence" value="ECO:0007669"/>
    <property type="project" value="UniProtKB-SubCell"/>
</dbReference>
<feature type="domain" description="HSF-type DNA-binding" evidence="6">
    <location>
        <begin position="64"/>
        <end position="88"/>
    </location>
</feature>
<name>A0A1G4JI70_9SACH</name>
<dbReference type="PROSITE" id="PS00434">
    <property type="entry name" value="HSF_DOMAIN"/>
    <property type="match status" value="1"/>
</dbReference>
<organism evidence="7 8">
    <name type="scientific">Lachancea mirantina</name>
    <dbReference type="NCBI Taxonomy" id="1230905"/>
    <lineage>
        <taxon>Eukaryota</taxon>
        <taxon>Fungi</taxon>
        <taxon>Dikarya</taxon>
        <taxon>Ascomycota</taxon>
        <taxon>Saccharomycotina</taxon>
        <taxon>Saccharomycetes</taxon>
        <taxon>Saccharomycetales</taxon>
        <taxon>Saccharomycetaceae</taxon>
        <taxon>Lachancea</taxon>
    </lineage>
</organism>